<feature type="signal peptide" evidence="2">
    <location>
        <begin position="1"/>
        <end position="22"/>
    </location>
</feature>
<name>A0ABD3RRH9_9STRA</name>
<proteinExistence type="predicted"/>
<feature type="compositionally biased region" description="Low complexity" evidence="1">
    <location>
        <begin position="42"/>
        <end position="53"/>
    </location>
</feature>
<evidence type="ECO:0000256" key="1">
    <source>
        <dbReference type="SAM" id="MobiDB-lite"/>
    </source>
</evidence>
<dbReference type="AlphaFoldDB" id="A0ABD3RRH9"/>
<dbReference type="EMBL" id="JALLPB020000207">
    <property type="protein sequence ID" value="KAL3815279.1"/>
    <property type="molecule type" value="Genomic_DNA"/>
</dbReference>
<reference evidence="3 4" key="1">
    <citation type="submission" date="2024-10" db="EMBL/GenBank/DDBJ databases">
        <title>Updated reference genomes for cyclostephanoid diatoms.</title>
        <authorList>
            <person name="Roberts W.R."/>
            <person name="Alverson A.J."/>
        </authorList>
    </citation>
    <scope>NUCLEOTIDE SEQUENCE [LARGE SCALE GENOMIC DNA]</scope>
    <source>
        <strain evidence="3 4">AJA228-03</strain>
    </source>
</reference>
<feature type="region of interest" description="Disordered" evidence="1">
    <location>
        <begin position="25"/>
        <end position="115"/>
    </location>
</feature>
<gene>
    <name evidence="3" type="ORF">ACHAXA_010090</name>
</gene>
<evidence type="ECO:0000256" key="2">
    <source>
        <dbReference type="SAM" id="SignalP"/>
    </source>
</evidence>
<evidence type="ECO:0000313" key="3">
    <source>
        <dbReference type="EMBL" id="KAL3815279.1"/>
    </source>
</evidence>
<accession>A0ABD3RRH9</accession>
<comment type="caution">
    <text evidence="3">The sequence shown here is derived from an EMBL/GenBank/DDBJ whole genome shotgun (WGS) entry which is preliminary data.</text>
</comment>
<protein>
    <submittedName>
        <fullName evidence="3">Uncharacterized protein</fullName>
    </submittedName>
</protein>
<feature type="chain" id="PRO_5044746263" evidence="2">
    <location>
        <begin position="23"/>
        <end position="497"/>
    </location>
</feature>
<keyword evidence="4" id="KW-1185">Reference proteome</keyword>
<dbReference type="Proteomes" id="UP001530377">
    <property type="component" value="Unassembled WGS sequence"/>
</dbReference>
<sequence length="497" mass="54907">MVRPPSLAQLLPIALFVAAIAANATSPRTGTTDDGDDGGGDDASSSSSSSSSSPPRPDQYHHHLTIPTTTVANRRRRLSPTDGYEAHARLNDPKTVTVKEKFHSASSSSSVRRGGPNIMEGVATVVPDALAHLRICNRMAPIPPELDASITKRYGHCPLMEGAPVETRLLLWEGTKTFGRTGNNLIEFLHGLQYARDNAMLPGIMMGSWATHLITDMWMAIRDDPANSRHSVERTNAVNEWRDVFEGAFCARVLTNDDDLTKYGEVIRMSTKEFFLFYRTDENLPTLDEYIEYQGHILRTLYRSYNTGHGVNMRNKPVRDMCSVIDATFGGEKSSSAKYSVIHSRSLEGEPGMRLLGRIARRSGCDPVAALDMEPDYIKAILEPLGMLQHPILFITDNQRPEILKKLLADPDIGRSIHLIPSDASWIGGDITAALMSDVFIGNPASTFSGFIAKSRVALGYDAKSTYMFRKKNKDGKWVDACDHRCIFDSEIMNAMA</sequence>
<organism evidence="3 4">
    <name type="scientific">Cyclostephanos tholiformis</name>
    <dbReference type="NCBI Taxonomy" id="382380"/>
    <lineage>
        <taxon>Eukaryota</taxon>
        <taxon>Sar</taxon>
        <taxon>Stramenopiles</taxon>
        <taxon>Ochrophyta</taxon>
        <taxon>Bacillariophyta</taxon>
        <taxon>Coscinodiscophyceae</taxon>
        <taxon>Thalassiosirophycidae</taxon>
        <taxon>Stephanodiscales</taxon>
        <taxon>Stephanodiscaceae</taxon>
        <taxon>Cyclostephanos</taxon>
    </lineage>
</organism>
<keyword evidence="2" id="KW-0732">Signal</keyword>
<evidence type="ECO:0000313" key="4">
    <source>
        <dbReference type="Proteomes" id="UP001530377"/>
    </source>
</evidence>
<feature type="compositionally biased region" description="Basic and acidic residues" evidence="1">
    <location>
        <begin position="84"/>
        <end position="103"/>
    </location>
</feature>
<dbReference type="Gene3D" id="3.40.50.11350">
    <property type="match status" value="1"/>
</dbReference>